<evidence type="ECO:0000313" key="3">
    <source>
        <dbReference type="Proteomes" id="UP000886595"/>
    </source>
</evidence>
<evidence type="ECO:0000313" key="2">
    <source>
        <dbReference type="EMBL" id="KAG2279213.1"/>
    </source>
</evidence>
<feature type="compositionally biased region" description="Acidic residues" evidence="1">
    <location>
        <begin position="188"/>
        <end position="198"/>
    </location>
</feature>
<evidence type="ECO:0000256" key="1">
    <source>
        <dbReference type="SAM" id="MobiDB-lite"/>
    </source>
</evidence>
<dbReference type="OrthoDB" id="1055267at2759"/>
<gene>
    <name evidence="2" type="ORF">Bca52824_050433</name>
</gene>
<proteinExistence type="predicted"/>
<comment type="caution">
    <text evidence="2">The sequence shown here is derived from an EMBL/GenBank/DDBJ whole genome shotgun (WGS) entry which is preliminary data.</text>
</comment>
<feature type="compositionally biased region" description="Basic and acidic residues" evidence="1">
    <location>
        <begin position="175"/>
        <end position="187"/>
    </location>
</feature>
<dbReference type="GO" id="GO:0010468">
    <property type="term" value="P:regulation of gene expression"/>
    <property type="evidence" value="ECO:0007669"/>
    <property type="project" value="InterPro"/>
</dbReference>
<dbReference type="InterPro" id="IPR024768">
    <property type="entry name" value="Marf1"/>
</dbReference>
<name>A0A8X7R3P7_BRACI</name>
<dbReference type="PANTHER" id="PTHR14379:SF51">
    <property type="entry name" value="NYN DOMAIN-CONTAINING PROTEIN"/>
    <property type="match status" value="1"/>
</dbReference>
<dbReference type="Proteomes" id="UP000886595">
    <property type="component" value="Unassembled WGS sequence"/>
</dbReference>
<dbReference type="AlphaFoldDB" id="A0A8X7R3P7"/>
<dbReference type="PANTHER" id="PTHR14379">
    <property type="entry name" value="LIMKAIN B LKAP"/>
    <property type="match status" value="1"/>
</dbReference>
<sequence>MDEEGETILFYSMNETFVCWNIDDCPVPVDTDLGSIVDNFEHALHQMGFEGRMSINVDCKKLNSNEEALFKAGRIFYLPYGETMYSNYGTRPTLDMTFYMLSVLQETAPILANLAVVVKPNIDPGGELHRVLHCLKSRGHNVLLVELPPDEKCLFSVDSLLKNSRFLGGGKPRAKKELTPEEMRPLYDSEEEEEEDGSYDVSDLSNQKMLDFSGDRRVRMLNDMYLQCRDAPLHHCPGLLILVSNHFSGDPFYMDLFQDMEHQNYHPFLIIPREHSNISESPDEWPQSLFNRPRKSSQGPLPKKPKLDAA</sequence>
<accession>A0A8X7R3P7</accession>
<keyword evidence="3" id="KW-1185">Reference proteome</keyword>
<dbReference type="EMBL" id="JAAMPC010000011">
    <property type="protein sequence ID" value="KAG2279213.1"/>
    <property type="molecule type" value="Genomic_DNA"/>
</dbReference>
<protein>
    <recommendedName>
        <fullName evidence="4">NYN domain-containing protein</fullName>
    </recommendedName>
</protein>
<feature type="region of interest" description="Disordered" evidence="1">
    <location>
        <begin position="171"/>
        <end position="204"/>
    </location>
</feature>
<evidence type="ECO:0008006" key="4">
    <source>
        <dbReference type="Google" id="ProtNLM"/>
    </source>
</evidence>
<dbReference type="GO" id="GO:0005777">
    <property type="term" value="C:peroxisome"/>
    <property type="evidence" value="ECO:0007669"/>
    <property type="project" value="InterPro"/>
</dbReference>
<organism evidence="2 3">
    <name type="scientific">Brassica carinata</name>
    <name type="common">Ethiopian mustard</name>
    <name type="synonym">Abyssinian cabbage</name>
    <dbReference type="NCBI Taxonomy" id="52824"/>
    <lineage>
        <taxon>Eukaryota</taxon>
        <taxon>Viridiplantae</taxon>
        <taxon>Streptophyta</taxon>
        <taxon>Embryophyta</taxon>
        <taxon>Tracheophyta</taxon>
        <taxon>Spermatophyta</taxon>
        <taxon>Magnoliopsida</taxon>
        <taxon>eudicotyledons</taxon>
        <taxon>Gunneridae</taxon>
        <taxon>Pentapetalae</taxon>
        <taxon>rosids</taxon>
        <taxon>malvids</taxon>
        <taxon>Brassicales</taxon>
        <taxon>Brassicaceae</taxon>
        <taxon>Brassiceae</taxon>
        <taxon>Brassica</taxon>
    </lineage>
</organism>
<feature type="region of interest" description="Disordered" evidence="1">
    <location>
        <begin position="279"/>
        <end position="310"/>
    </location>
</feature>
<reference evidence="2 3" key="1">
    <citation type="submission" date="2020-02" db="EMBL/GenBank/DDBJ databases">
        <authorList>
            <person name="Ma Q."/>
            <person name="Huang Y."/>
            <person name="Song X."/>
            <person name="Pei D."/>
        </authorList>
    </citation>
    <scope>NUCLEOTIDE SEQUENCE [LARGE SCALE GENOMIC DNA]</scope>
    <source>
        <strain evidence="2">Sxm20200214</strain>
        <tissue evidence="2">Leaf</tissue>
    </source>
</reference>